<dbReference type="EMBL" id="MCSI01000116">
    <property type="protein sequence ID" value="PME64589.1"/>
    <property type="molecule type" value="Genomic_DNA"/>
</dbReference>
<proteinExistence type="predicted"/>
<dbReference type="GeneID" id="77343862"/>
<reference evidence="3" key="1">
    <citation type="submission" date="2016-07" db="EMBL/GenBank/DDBJ databases">
        <title>Nontailed viruses are major unrecognized killers of bacteria in the ocean.</title>
        <authorList>
            <person name="Kauffman K."/>
            <person name="Hussain F."/>
            <person name="Yang J."/>
            <person name="Arevalo P."/>
            <person name="Brown J."/>
            <person name="Cutler M."/>
            <person name="Kelly L."/>
            <person name="Polz M.F."/>
        </authorList>
    </citation>
    <scope>NUCLEOTIDE SEQUENCE [LARGE SCALE GENOMIC DNA]</scope>
    <source>
        <strain evidence="3">10N.286.55.C1</strain>
    </source>
</reference>
<feature type="signal peptide" evidence="1">
    <location>
        <begin position="1"/>
        <end position="21"/>
    </location>
</feature>
<keyword evidence="1" id="KW-0732">Signal</keyword>
<gene>
    <name evidence="2" type="ORF">BCV30_07370</name>
</gene>
<feature type="chain" id="PRO_5015061291" evidence="1">
    <location>
        <begin position="22"/>
        <end position="70"/>
    </location>
</feature>
<protein>
    <submittedName>
        <fullName evidence="2">Uncharacterized protein</fullName>
    </submittedName>
</protein>
<evidence type="ECO:0000256" key="1">
    <source>
        <dbReference type="SAM" id="SignalP"/>
    </source>
</evidence>
<comment type="caution">
    <text evidence="2">The sequence shown here is derived from an EMBL/GenBank/DDBJ whole genome shotgun (WGS) entry which is preliminary data.</text>
</comment>
<dbReference type="AlphaFoldDB" id="A0A1B9QKJ5"/>
<sequence length="70" mass="7262">MKIKHLLILLTLPFVPYEVLAAATENIEQIAGSIDLTSVESTASDVGVTAVAVSATVKAVGIIKNVINQA</sequence>
<dbReference type="Proteomes" id="UP000235778">
    <property type="component" value="Unassembled WGS sequence"/>
</dbReference>
<evidence type="ECO:0000313" key="2">
    <source>
        <dbReference type="EMBL" id="PME64589.1"/>
    </source>
</evidence>
<organism evidence="2 3">
    <name type="scientific">Vibrio lentus</name>
    <dbReference type="NCBI Taxonomy" id="136468"/>
    <lineage>
        <taxon>Bacteria</taxon>
        <taxon>Pseudomonadati</taxon>
        <taxon>Pseudomonadota</taxon>
        <taxon>Gammaproteobacteria</taxon>
        <taxon>Vibrionales</taxon>
        <taxon>Vibrionaceae</taxon>
        <taxon>Vibrio</taxon>
    </lineage>
</organism>
<dbReference type="RefSeq" id="WP_004737467.1">
    <property type="nucleotide sequence ID" value="NZ_MAKA01000034.1"/>
</dbReference>
<name>A0A1B9QKJ5_9VIBR</name>
<evidence type="ECO:0000313" key="3">
    <source>
        <dbReference type="Proteomes" id="UP000235778"/>
    </source>
</evidence>
<accession>A0A1B9QKJ5</accession>